<dbReference type="InterPro" id="IPR001647">
    <property type="entry name" value="HTH_TetR"/>
</dbReference>
<keyword evidence="1 2" id="KW-0238">DNA-binding</keyword>
<accession>A0ABY6N7W6</accession>
<dbReference type="InterPro" id="IPR036271">
    <property type="entry name" value="Tet_transcr_reg_TetR-rel_C_sf"/>
</dbReference>
<dbReference type="EMBL" id="CP100390">
    <property type="protein sequence ID" value="UZE98077.1"/>
    <property type="molecule type" value="Genomic_DNA"/>
</dbReference>
<keyword evidence="5" id="KW-1185">Reference proteome</keyword>
<feature type="DNA-binding region" description="H-T-H motif" evidence="2">
    <location>
        <begin position="22"/>
        <end position="41"/>
    </location>
</feature>
<dbReference type="Proteomes" id="UP001163739">
    <property type="component" value="Chromosome"/>
</dbReference>
<dbReference type="InterPro" id="IPR009057">
    <property type="entry name" value="Homeodomain-like_sf"/>
</dbReference>
<dbReference type="SUPFAM" id="SSF46689">
    <property type="entry name" value="Homeodomain-like"/>
    <property type="match status" value="1"/>
</dbReference>
<gene>
    <name evidence="4" type="ORF">NKI27_16610</name>
</gene>
<dbReference type="Gene3D" id="1.10.10.60">
    <property type="entry name" value="Homeodomain-like"/>
    <property type="match status" value="1"/>
</dbReference>
<sequence>MRVKILRSTRNLVQQSGFKGATVSAIAEDANVATGTLYRHFPSKSALFSEIFRTATEIEVRKVAEAIENNTTVTQQLIAAVNCFSKRALTAPQLAWALIAEPVDPIVDADRLRYRQAYADIFEQLIAAGMQSGEIPNQHKSISAAALVGAMAESLVGPLSPPNKANTDKKKPLVTVKDKEALINSIARFCVQAVTGQEYSL</sequence>
<evidence type="ECO:0000313" key="5">
    <source>
        <dbReference type="Proteomes" id="UP001163739"/>
    </source>
</evidence>
<dbReference type="PANTHER" id="PTHR30055:SF226">
    <property type="entry name" value="HTH-TYPE TRANSCRIPTIONAL REGULATOR PKSA"/>
    <property type="match status" value="1"/>
</dbReference>
<name>A0ABY6N7W6_9ALTE</name>
<dbReference type="Gene3D" id="1.10.357.10">
    <property type="entry name" value="Tetracycline Repressor, domain 2"/>
    <property type="match status" value="1"/>
</dbReference>
<dbReference type="PRINTS" id="PR00455">
    <property type="entry name" value="HTHTETR"/>
</dbReference>
<evidence type="ECO:0000256" key="1">
    <source>
        <dbReference type="ARBA" id="ARBA00023125"/>
    </source>
</evidence>
<dbReference type="PANTHER" id="PTHR30055">
    <property type="entry name" value="HTH-TYPE TRANSCRIPTIONAL REGULATOR RUTR"/>
    <property type="match status" value="1"/>
</dbReference>
<feature type="domain" description="HTH tetR-type" evidence="3">
    <location>
        <begin position="1"/>
        <end position="59"/>
    </location>
</feature>
<dbReference type="Pfam" id="PF00440">
    <property type="entry name" value="TetR_N"/>
    <property type="match status" value="1"/>
</dbReference>
<dbReference type="PROSITE" id="PS50977">
    <property type="entry name" value="HTH_TETR_2"/>
    <property type="match status" value="1"/>
</dbReference>
<dbReference type="InterPro" id="IPR023772">
    <property type="entry name" value="DNA-bd_HTH_TetR-type_CS"/>
</dbReference>
<dbReference type="SUPFAM" id="SSF48498">
    <property type="entry name" value="Tetracyclin repressor-like, C-terminal domain"/>
    <property type="match status" value="1"/>
</dbReference>
<evidence type="ECO:0000313" key="4">
    <source>
        <dbReference type="EMBL" id="UZE98077.1"/>
    </source>
</evidence>
<dbReference type="InterPro" id="IPR050109">
    <property type="entry name" value="HTH-type_TetR-like_transc_reg"/>
</dbReference>
<evidence type="ECO:0000259" key="3">
    <source>
        <dbReference type="PROSITE" id="PS50977"/>
    </source>
</evidence>
<proteinExistence type="predicted"/>
<organism evidence="4 5">
    <name type="scientific">Alkalimarinus alittae</name>
    <dbReference type="NCBI Taxonomy" id="2961619"/>
    <lineage>
        <taxon>Bacteria</taxon>
        <taxon>Pseudomonadati</taxon>
        <taxon>Pseudomonadota</taxon>
        <taxon>Gammaproteobacteria</taxon>
        <taxon>Alteromonadales</taxon>
        <taxon>Alteromonadaceae</taxon>
        <taxon>Alkalimarinus</taxon>
    </lineage>
</organism>
<protein>
    <submittedName>
        <fullName evidence="4">TetR/AcrR family transcriptional regulator</fullName>
    </submittedName>
</protein>
<evidence type="ECO:0000256" key="2">
    <source>
        <dbReference type="PROSITE-ProRule" id="PRU00335"/>
    </source>
</evidence>
<reference evidence="4" key="1">
    <citation type="submission" date="2022-06" db="EMBL/GenBank/DDBJ databases">
        <title>Alkalimarinus sp. nov., isolated from gut of a Alitta virens.</title>
        <authorList>
            <person name="Yang A.I."/>
            <person name="Shin N.-R."/>
        </authorList>
    </citation>
    <scope>NUCLEOTIDE SEQUENCE</scope>
    <source>
        <strain evidence="4">A2M4</strain>
    </source>
</reference>
<dbReference type="PROSITE" id="PS01081">
    <property type="entry name" value="HTH_TETR_1"/>
    <property type="match status" value="1"/>
</dbReference>